<gene>
    <name evidence="1" type="ORF">E1I18_03555</name>
</gene>
<dbReference type="GO" id="GO:0004519">
    <property type="term" value="F:endonuclease activity"/>
    <property type="evidence" value="ECO:0007669"/>
    <property type="project" value="UniProtKB-KW"/>
</dbReference>
<dbReference type="EMBL" id="SMDN01000023">
    <property type="protein sequence ID" value="TQC51263.1"/>
    <property type="molecule type" value="Genomic_DNA"/>
</dbReference>
<dbReference type="RefSeq" id="WP_141484216.1">
    <property type="nucleotide sequence ID" value="NZ_SMDN01000023.1"/>
</dbReference>
<evidence type="ECO:0000313" key="2">
    <source>
        <dbReference type="Proteomes" id="UP000320801"/>
    </source>
</evidence>
<organism evidence="1 2">
    <name type="scientific">Mycoplasmopsis mucosicanis</name>
    <dbReference type="NCBI Taxonomy" id="458208"/>
    <lineage>
        <taxon>Bacteria</taxon>
        <taxon>Bacillati</taxon>
        <taxon>Mycoplasmatota</taxon>
        <taxon>Mycoplasmoidales</taxon>
        <taxon>Metamycoplasmataceae</taxon>
        <taxon>Mycoplasmopsis</taxon>
    </lineage>
</organism>
<dbReference type="OrthoDB" id="9813673at2"/>
<name>A0A507SQ91_9BACT</name>
<keyword evidence="1" id="KW-0378">Hydrolase</keyword>
<keyword evidence="1" id="KW-0255">Endonuclease</keyword>
<sequence length="305" mass="35919">MDFNIDVSEEKWSREVLEILLIDRTTNKNIIWATDDYGHLGDSYYSKCAIQYHLITGNSGNIIQPRVLKSRENQIVRTKSKAEVFTPSWVCNAQNNLVDCAWFGRSDVFNIETQKSWVSTREKIIFPKEKNRTWEKYVDDKRLEITCGEAPYLVSRYDAVSGKYIELEERIGLLDRKLRIVNENTDNEQDWLKWSERAFQSVYGFEFQGDSLLIARENLLATYCDNMEFKLNRYPTDRELIRIAEIISWNLWQMDGLTFAIPFKKSVSPNQKMSFIGSEEKCNDDYCVIKDWRSKEKVKFKDLIG</sequence>
<keyword evidence="2" id="KW-1185">Reference proteome</keyword>
<protein>
    <submittedName>
        <fullName evidence="1">Restriction endonuclease subunit M</fullName>
    </submittedName>
</protein>
<dbReference type="Proteomes" id="UP000320801">
    <property type="component" value="Unassembled WGS sequence"/>
</dbReference>
<evidence type="ECO:0000313" key="1">
    <source>
        <dbReference type="EMBL" id="TQC51263.1"/>
    </source>
</evidence>
<keyword evidence="1" id="KW-0540">Nuclease</keyword>
<reference evidence="1 2" key="1">
    <citation type="submission" date="2019-03" db="EMBL/GenBank/DDBJ databases">
        <title>Characterization of a novel Mycoplasma cynos real-time PCR assay.</title>
        <authorList>
            <person name="Tallmadge R.L."/>
            <person name="Mitchell P.K."/>
            <person name="Goodman L."/>
        </authorList>
    </citation>
    <scope>NUCLEOTIDE SEQUENCE [LARGE SCALE GENOMIC DNA]</scope>
    <source>
        <strain evidence="1 2">1642</strain>
    </source>
</reference>
<dbReference type="AlphaFoldDB" id="A0A507SQ91"/>
<accession>A0A507SQ91</accession>
<comment type="caution">
    <text evidence="1">The sequence shown here is derived from an EMBL/GenBank/DDBJ whole genome shotgun (WGS) entry which is preliminary data.</text>
</comment>
<proteinExistence type="predicted"/>